<keyword evidence="3" id="KW-1185">Reference proteome</keyword>
<dbReference type="RefSeq" id="WP_386158635.1">
    <property type="nucleotide sequence ID" value="NZ_JBHMBS010000009.1"/>
</dbReference>
<feature type="signal peptide" evidence="1">
    <location>
        <begin position="1"/>
        <end position="34"/>
    </location>
</feature>
<reference evidence="2 3" key="1">
    <citation type="submission" date="2024-09" db="EMBL/GenBank/DDBJ databases">
        <authorList>
            <person name="Sun Q."/>
            <person name="Mori K."/>
        </authorList>
    </citation>
    <scope>NUCLEOTIDE SEQUENCE [LARGE SCALE GENOMIC DNA]</scope>
    <source>
        <strain evidence="2 3">JCM 3028</strain>
    </source>
</reference>
<sequence length="231" mass="24739">MTTGMARTTIRLAAAGTVAGTVLATALAGGAALAETSERGETGSTSAGIPRNFLLHEPQARRPVRYPGEEEWAISDRLGANLEVNPCDLRRPADRDRVAARTVVYRAPEHHSGEQLVIYRSTAAARRALAGLLGQVERCARVKSEGTVTKTWADPVHIGDRAVRITVQGYDARGVRPVIGGQRAVVVREGRAVAIYLLAGEYGKVRGSDFTRPLKDARKMAAKVCSLRGVC</sequence>
<comment type="caution">
    <text evidence="2">The sequence shown here is derived from an EMBL/GenBank/DDBJ whole genome shotgun (WGS) entry which is preliminary data.</text>
</comment>
<organism evidence="2 3">
    <name type="scientific">Streptosporangium vulgare</name>
    <dbReference type="NCBI Taxonomy" id="46190"/>
    <lineage>
        <taxon>Bacteria</taxon>
        <taxon>Bacillati</taxon>
        <taxon>Actinomycetota</taxon>
        <taxon>Actinomycetes</taxon>
        <taxon>Streptosporangiales</taxon>
        <taxon>Streptosporangiaceae</taxon>
        <taxon>Streptosporangium</taxon>
    </lineage>
</organism>
<evidence type="ECO:0000256" key="1">
    <source>
        <dbReference type="SAM" id="SignalP"/>
    </source>
</evidence>
<keyword evidence="1" id="KW-0732">Signal</keyword>
<evidence type="ECO:0000313" key="2">
    <source>
        <dbReference type="EMBL" id="MFB9677854.1"/>
    </source>
</evidence>
<name>A0ABV5TFK7_9ACTN</name>
<dbReference type="Proteomes" id="UP001589610">
    <property type="component" value="Unassembled WGS sequence"/>
</dbReference>
<accession>A0ABV5TFK7</accession>
<protein>
    <recommendedName>
        <fullName evidence="4">Sensor domain-containing protein</fullName>
    </recommendedName>
</protein>
<evidence type="ECO:0008006" key="4">
    <source>
        <dbReference type="Google" id="ProtNLM"/>
    </source>
</evidence>
<evidence type="ECO:0000313" key="3">
    <source>
        <dbReference type="Proteomes" id="UP001589610"/>
    </source>
</evidence>
<dbReference type="EMBL" id="JBHMBS010000009">
    <property type="protein sequence ID" value="MFB9677854.1"/>
    <property type="molecule type" value="Genomic_DNA"/>
</dbReference>
<proteinExistence type="predicted"/>
<feature type="chain" id="PRO_5045454992" description="Sensor domain-containing protein" evidence="1">
    <location>
        <begin position="35"/>
        <end position="231"/>
    </location>
</feature>
<gene>
    <name evidence="2" type="ORF">ACFFRH_20430</name>
</gene>